<accession>G3IND8</accession>
<keyword evidence="1" id="KW-0460">Magnesium</keyword>
<dbReference type="GO" id="GO:0000781">
    <property type="term" value="C:chromosome, telomeric region"/>
    <property type="evidence" value="ECO:0007669"/>
    <property type="project" value="UniProtKB-SubCell"/>
</dbReference>
<keyword evidence="1" id="KW-0158">Chromosome</keyword>
<reference evidence="4" key="1">
    <citation type="journal article" date="2011" name="Nat. Biotechnol.">
        <title>The genomic sequence of the Chinese hamster ovary (CHO)-K1 cell line.</title>
        <authorList>
            <person name="Xu X."/>
            <person name="Nagarajan H."/>
            <person name="Lewis N.E."/>
            <person name="Pan S."/>
            <person name="Cai Z."/>
            <person name="Liu X."/>
            <person name="Chen W."/>
            <person name="Xie M."/>
            <person name="Wang W."/>
            <person name="Hammond S."/>
            <person name="Andersen M.R."/>
            <person name="Neff N."/>
            <person name="Passarelli B."/>
            <person name="Koh W."/>
            <person name="Fan H.C."/>
            <person name="Wang J."/>
            <person name="Gui Y."/>
            <person name="Lee K.H."/>
            <person name="Betenbaugh M.J."/>
            <person name="Quake S.R."/>
            <person name="Famili I."/>
            <person name="Palsson B.O."/>
            <person name="Wang J."/>
        </authorList>
    </citation>
    <scope>NUCLEOTIDE SEQUENCE [LARGE SCALE GENOMIC DNA]</scope>
    <source>
        <strain evidence="4">CHO K1 cell line</strain>
    </source>
</reference>
<comment type="similarity">
    <text evidence="1">Belongs to the reverse transcriptase family. Telomerase subfamily.</text>
</comment>
<dbReference type="Pfam" id="PF21399">
    <property type="entry name" value="TERT_C"/>
    <property type="match status" value="1"/>
</dbReference>
<dbReference type="Gene3D" id="1.10.357.90">
    <property type="match status" value="1"/>
</dbReference>
<dbReference type="InterPro" id="IPR049139">
    <property type="entry name" value="TERT_C"/>
</dbReference>
<evidence type="ECO:0000259" key="2">
    <source>
        <dbReference type="Pfam" id="PF21399"/>
    </source>
</evidence>
<dbReference type="InParanoid" id="G3IND8"/>
<keyword evidence="1" id="KW-0779">Telomere</keyword>
<dbReference type="Proteomes" id="UP000001075">
    <property type="component" value="Unassembled WGS sequence"/>
</dbReference>
<dbReference type="EMBL" id="JH005830">
    <property type="protein sequence ID" value="EGW12313.1"/>
    <property type="molecule type" value="Genomic_DNA"/>
</dbReference>
<comment type="catalytic activity">
    <reaction evidence="1">
        <text>DNA(n) + a 2'-deoxyribonucleoside 5'-triphosphate = DNA(n+1) + diphosphate</text>
        <dbReference type="Rhea" id="RHEA:22508"/>
        <dbReference type="Rhea" id="RHEA-COMP:17339"/>
        <dbReference type="Rhea" id="RHEA-COMP:17340"/>
        <dbReference type="ChEBI" id="CHEBI:33019"/>
        <dbReference type="ChEBI" id="CHEBI:61560"/>
        <dbReference type="ChEBI" id="CHEBI:173112"/>
        <dbReference type="EC" id="2.7.7.49"/>
    </reaction>
</comment>
<dbReference type="PANTHER" id="PTHR12066">
    <property type="entry name" value="TELOMERASE REVERSE TRANSCRIPTASE"/>
    <property type="match status" value="1"/>
</dbReference>
<gene>
    <name evidence="3" type="ORF">I79_025454</name>
</gene>
<dbReference type="STRING" id="10029.G3IND8"/>
<comment type="function">
    <text evidence="1">Telomerase is a ribonucleoprotein enzyme essential for the replication of chromosome termini in most eukaryotes. Active in progenitor and cancer cells. Inactive, or very low activity, in normal somatic cells. Catalytic component of the teleromerase holoenzyme complex whose main activity is the elongation of telomeres by acting as a reverse transcriptase that adds simple sequence repeats to chromosome ends by copying a template sequence within the RNA component of the enzyme. Catalyzes the RNA-dependent extension of 3'-chromosomal termini with the 6-nucleotide telomeric repeat unit, 5'-TTAGGG-3'. The catalytic cycle involves primer binding, primer extension and release of product once the template boundary has been reached or nascent product translocation followed by further extension. More active on substrates containing 2 or 3 telomeric repeats. Telomerase activity is regulated by a number of factors including telomerase complex-associated proteins, chaperones and polypeptide modifiers. Modulates Wnt signaling. Plays important roles in aging and antiapoptosis.</text>
</comment>
<keyword evidence="1" id="KW-0548">Nucleotidyltransferase</keyword>
<dbReference type="GO" id="GO:0003720">
    <property type="term" value="F:telomerase activity"/>
    <property type="evidence" value="ECO:0007669"/>
    <property type="project" value="InterPro"/>
</dbReference>
<comment type="domain">
    <text evidence="1">The RNA-interacting domain 2 (RD2) is essential for both interaction with the CR4-CR5 domain of TERC and for DNA synthesis.</text>
</comment>
<dbReference type="GO" id="GO:0042162">
    <property type="term" value="F:telomeric DNA binding"/>
    <property type="evidence" value="ECO:0007669"/>
    <property type="project" value="TreeGrafter"/>
</dbReference>
<keyword evidence="1" id="KW-0539">Nucleus</keyword>
<sequence>QAQHFTQCLKTLFSVLNYERTKHTNLLGASVLGLNDVYRTWRAFVLHVRTLNPAPRMYFVKVSTLSDLQPHMGQFVRHLQDSDTSALRNSVVIEQVLGLPINRPHLVGPSSSTWLFASVYARTSIKASLTFQRIFKAGKNMRHKLLAVLRLKCHSLFLDLQMNSLQTVCINVYKIFLLQAYR</sequence>
<feature type="non-terminal residue" evidence="3">
    <location>
        <position position="1"/>
    </location>
</feature>
<organism evidence="3 4">
    <name type="scientific">Cricetulus griseus</name>
    <name type="common">Chinese hamster</name>
    <name type="synonym">Cricetulus barabensis griseus</name>
    <dbReference type="NCBI Taxonomy" id="10029"/>
    <lineage>
        <taxon>Eukaryota</taxon>
        <taxon>Metazoa</taxon>
        <taxon>Chordata</taxon>
        <taxon>Craniata</taxon>
        <taxon>Vertebrata</taxon>
        <taxon>Euteleostomi</taxon>
        <taxon>Mammalia</taxon>
        <taxon>Eutheria</taxon>
        <taxon>Euarchontoglires</taxon>
        <taxon>Glires</taxon>
        <taxon>Rodentia</taxon>
        <taxon>Myomorpha</taxon>
        <taxon>Muroidea</taxon>
        <taxon>Cricetidae</taxon>
        <taxon>Cricetinae</taxon>
        <taxon>Cricetulus</taxon>
    </lineage>
</organism>
<dbReference type="PANTHER" id="PTHR12066:SF0">
    <property type="entry name" value="TELOMERASE REVERSE TRANSCRIPTASE"/>
    <property type="match status" value="1"/>
</dbReference>
<keyword evidence="1 3" id="KW-0695">RNA-directed DNA polymerase</keyword>
<protein>
    <recommendedName>
        <fullName evidence="1">Telomerase reverse transcriptase</fullName>
        <ecNumber evidence="1">2.7.7.49</ecNumber>
    </recommendedName>
    <alternativeName>
        <fullName evidence="1">Telomerase catalytic subunit</fullName>
    </alternativeName>
</protein>
<dbReference type="GO" id="GO:0046872">
    <property type="term" value="F:metal ion binding"/>
    <property type="evidence" value="ECO:0007669"/>
    <property type="project" value="UniProtKB-KW"/>
</dbReference>
<dbReference type="GO" id="GO:0070034">
    <property type="term" value="F:telomerase RNA binding"/>
    <property type="evidence" value="ECO:0007669"/>
    <property type="project" value="TreeGrafter"/>
</dbReference>
<dbReference type="GO" id="GO:0016605">
    <property type="term" value="C:PML body"/>
    <property type="evidence" value="ECO:0007669"/>
    <property type="project" value="UniProtKB-SubCell"/>
</dbReference>
<evidence type="ECO:0000256" key="1">
    <source>
        <dbReference type="RuleBase" id="RU365061"/>
    </source>
</evidence>
<feature type="domain" description="Telomerase reverse transcriptase C-terminal extension" evidence="2">
    <location>
        <begin position="139"/>
        <end position="182"/>
    </location>
</feature>
<dbReference type="GO" id="GO:0007004">
    <property type="term" value="P:telomere maintenance via telomerase"/>
    <property type="evidence" value="ECO:0007669"/>
    <property type="project" value="TreeGrafter"/>
</dbReference>
<comment type="subcellular location">
    <subcellularLocation>
        <location evidence="1">Nucleus</location>
        <location evidence="1">Nucleolus</location>
    </subcellularLocation>
    <subcellularLocation>
        <location evidence="1">Nucleus</location>
        <location evidence="1">Nucleoplasm</location>
    </subcellularLocation>
    <subcellularLocation>
        <location evidence="1">Nucleus</location>
    </subcellularLocation>
    <subcellularLocation>
        <location evidence="1">Chromosome</location>
        <location evidence="1">Telomere</location>
    </subcellularLocation>
    <subcellularLocation>
        <location evidence="1">Cytoplasm</location>
    </subcellularLocation>
    <subcellularLocation>
        <location evidence="1">Nucleus</location>
        <location evidence="1">PML body</location>
    </subcellularLocation>
    <text evidence="1">Shuttling between nuclear and cytoplasm depends on cell cycle, phosphorylation states, transformation and DNA damage. Diffuse localization in the nucleoplasm. Enriched in nucleoli of certain cell types. Translocated to the cytoplasm via nuclear pores in a CRM1/RAN-dependent manner involving oxidative stress-mediated phosphorylation at Tyr. Dephosphorylation at this site by SHP2 retains TERT in the nucleus. Translocated to the nucleus by phosphorylation by AKT.</text>
</comment>
<evidence type="ECO:0000313" key="3">
    <source>
        <dbReference type="EMBL" id="EGW12313.1"/>
    </source>
</evidence>
<evidence type="ECO:0000313" key="4">
    <source>
        <dbReference type="Proteomes" id="UP000001075"/>
    </source>
</evidence>
<keyword evidence="1" id="KW-0808">Transferase</keyword>
<dbReference type="GO" id="GO:0005730">
    <property type="term" value="C:nucleolus"/>
    <property type="evidence" value="ECO:0007669"/>
    <property type="project" value="UniProtKB-SubCell"/>
</dbReference>
<comment type="domain">
    <text evidence="1">The RNA-interacting domain 1 (RD1)/N-terminal extension (NTE) is required for interaction with the pseudoknot-template domain of each of TERC dimers. It contains anchor sites that bind primer nucleotides upstream of the RNA-DNA hybrid and is thus an essential determinant of repeat addition processivity.</text>
</comment>
<dbReference type="InterPro" id="IPR003545">
    <property type="entry name" value="Telomerase_RT"/>
</dbReference>
<dbReference type="GO" id="GO:0005737">
    <property type="term" value="C:cytoplasm"/>
    <property type="evidence" value="ECO:0007669"/>
    <property type="project" value="UniProtKB-SubCell"/>
</dbReference>
<dbReference type="GO" id="GO:0000333">
    <property type="term" value="C:telomerase catalytic core complex"/>
    <property type="evidence" value="ECO:0007669"/>
    <property type="project" value="TreeGrafter"/>
</dbReference>
<keyword evidence="1" id="KW-0479">Metal-binding</keyword>
<comment type="domain">
    <text evidence="1">The primer grip sequence in the RT domain is required for telomerase activity and for stable association with short telomeric primers.</text>
</comment>
<dbReference type="EC" id="2.7.7.49" evidence="1"/>
<name>G3IND8_CRIGR</name>
<dbReference type="AlphaFoldDB" id="G3IND8"/>
<proteinExistence type="inferred from homology"/>